<sequence>MKKKSHNRISKKWSISFEFTEFHYFFNKRTKLHNKTFKKKNNEICEITEEFLDRFCNQINKWDRIDFPKDDKAHITKKNDDYDSILQNLENYYNNAYQKIIEFDEDQKCDFFSQSTNGKERIIYFINYKEKIIFPVIFDLHHLLINTKEKSKWRKKHNEGFEWNLEEKRKNILDIINEKIYIESLDINEIKTPY</sequence>
<dbReference type="EMBL" id="CWGI01000001">
    <property type="protein sequence ID" value="CRX37238.1"/>
    <property type="molecule type" value="Genomic_DNA"/>
</dbReference>
<evidence type="ECO:0000313" key="1">
    <source>
        <dbReference type="EMBL" id="CRX37238.1"/>
    </source>
</evidence>
<dbReference type="Proteomes" id="UP000242141">
    <property type="component" value="Unassembled WGS sequence"/>
</dbReference>
<gene>
    <name evidence="1" type="ORF">HEPPS_04680</name>
</gene>
<proteinExistence type="predicted"/>
<evidence type="ECO:0000313" key="2">
    <source>
        <dbReference type="Proteomes" id="UP000242141"/>
    </source>
</evidence>
<name>A0A0G7ZNE0_9MOLU</name>
<accession>A0A0G7ZNE0</accession>
<dbReference type="AlphaFoldDB" id="A0A0G7ZNE0"/>
<keyword evidence="2" id="KW-1185">Reference proteome</keyword>
<reference evidence="2" key="1">
    <citation type="submission" date="2015-05" db="EMBL/GenBank/DDBJ databases">
        <authorList>
            <person name="Collingro A."/>
        </authorList>
    </citation>
    <scope>NUCLEOTIDE SEQUENCE [LARGE SCALE GENOMIC DNA]</scope>
    <source>
        <strain evidence="2">Ps</strain>
    </source>
</reference>
<organism evidence="1 2">
    <name type="scientific">Candidatus Hepatoplasma crinochetorum</name>
    <dbReference type="NCBI Taxonomy" id="295596"/>
    <lineage>
        <taxon>Bacteria</taxon>
        <taxon>Bacillati</taxon>
        <taxon>Mycoplasmatota</taxon>
        <taxon>Mollicutes</taxon>
        <taxon>Candidatus Hepatoplasmataceae</taxon>
        <taxon>Candidatus Hepatoplasma</taxon>
    </lineage>
</organism>
<protein>
    <submittedName>
        <fullName evidence="1">Uncharacterized protein</fullName>
    </submittedName>
</protein>